<dbReference type="KEGG" id="sci:B446_33475"/>
<evidence type="ECO:0000256" key="1">
    <source>
        <dbReference type="SAM" id="MobiDB-lite"/>
    </source>
</evidence>
<reference evidence="3 4" key="2">
    <citation type="journal article" date="2013" name="J. Biotechnol.">
        <title>Complete genome sequence of the kirromycin producer Streptomyces collinus Tu 365 consisting of a linear chromosome and two linear plasmids.</title>
        <authorList>
            <person name="Ruckert C."/>
            <person name="Szczepanowski R."/>
            <person name="Albersmeier A."/>
            <person name="Goesmann A."/>
            <person name="Iftime D."/>
            <person name="Musiol E.M."/>
            <person name="Blin K."/>
            <person name="Wohlleben W."/>
            <person name="Puhler A."/>
            <person name="Kalinowski J."/>
            <person name="Weber T."/>
        </authorList>
    </citation>
    <scope>NUCLEOTIDE SEQUENCE [LARGE SCALE GENOMIC DNA]</scope>
    <source>
        <strain evidence="4">DSM 40733 / Tue 365</strain>
        <strain evidence="3">Tu 365</strain>
    </source>
</reference>
<gene>
    <name evidence="2" type="ORF">B446_01815</name>
    <name evidence="3" type="ORF">B446_33475</name>
</gene>
<evidence type="ECO:0000313" key="4">
    <source>
        <dbReference type="Proteomes" id="UP000015423"/>
    </source>
</evidence>
<dbReference type="HOGENOM" id="CLU_2525980_0_0_11"/>
<sequence>MEEVGDAALVGAVVGTGVAAVVAGAVGRSVGLAFFCAAVEREFFRAAADRVLSAESPVPAEVSGTDARGVERSGESGWGTNGALSLGPPSTALISRAT</sequence>
<evidence type="ECO:0000313" key="2">
    <source>
        <dbReference type="EMBL" id="AGS67195.1"/>
    </source>
</evidence>
<evidence type="ECO:0000313" key="3">
    <source>
        <dbReference type="EMBL" id="AGS73499.1"/>
    </source>
</evidence>
<dbReference type="Proteomes" id="UP000015423">
    <property type="component" value="Chromosome"/>
</dbReference>
<protein>
    <submittedName>
        <fullName evidence="3">Uncharacterized protein</fullName>
    </submittedName>
</protein>
<name>S5VE79_STRC3</name>
<reference evidence="3" key="3">
    <citation type="submission" date="2015-08" db="EMBL/GenBank/DDBJ databases">
        <authorList>
            <person name="Weber T."/>
            <person name="Iftime D."/>
        </authorList>
    </citation>
    <scope>NUCLEOTIDE SEQUENCE</scope>
    <source>
        <strain evidence="3">Tu 365</strain>
    </source>
</reference>
<organism evidence="3 4">
    <name type="scientific">Streptomyces collinus (strain DSM 40733 / Tue 365)</name>
    <dbReference type="NCBI Taxonomy" id="1214242"/>
    <lineage>
        <taxon>Bacteria</taxon>
        <taxon>Bacillati</taxon>
        <taxon>Actinomycetota</taxon>
        <taxon>Actinomycetes</taxon>
        <taxon>Kitasatosporales</taxon>
        <taxon>Streptomycetaceae</taxon>
        <taxon>Streptomyces</taxon>
    </lineage>
</organism>
<keyword evidence="4" id="KW-1185">Reference proteome</keyword>
<feature type="region of interest" description="Disordered" evidence="1">
    <location>
        <begin position="56"/>
        <end position="98"/>
    </location>
</feature>
<proteinExistence type="predicted"/>
<dbReference type="EMBL" id="CP006259">
    <property type="protein sequence ID" value="AGS67195.1"/>
    <property type="molecule type" value="Genomic_DNA"/>
</dbReference>
<dbReference type="KEGG" id="sci:B446_01815"/>
<reference evidence="4" key="1">
    <citation type="submission" date="2012-10" db="EMBL/GenBank/DDBJ databases">
        <title>The complete genome sequence of Streptomyces collinus Tu 365.</title>
        <authorList>
            <person name="Ruckert C."/>
            <person name="Szczepanowski R."/>
            <person name="Goesmann A."/>
            <person name="Pross E.K."/>
            <person name="Musiol E.M."/>
            <person name="Blin K."/>
            <person name="Wohlleben W."/>
            <person name="Puhler A."/>
            <person name="Weber T."/>
            <person name="Kalinowski J."/>
        </authorList>
    </citation>
    <scope>NUCLEOTIDE SEQUENCE [LARGE SCALE GENOMIC DNA]</scope>
    <source>
        <strain evidence="4">DSM 40733 / Tue 365</strain>
    </source>
</reference>
<accession>S5VE79</accession>
<dbReference type="EMBL" id="CP006259">
    <property type="protein sequence ID" value="AGS73499.1"/>
    <property type="molecule type" value="Genomic_DNA"/>
</dbReference>
<dbReference type="AlphaFoldDB" id="S5VE79"/>